<sequence>MEEHRRGIGAGSNKKKDFGDGSIIEKDWSLVYGMVCKVIKQKGAACWSRCLTCLLEAAFNKGRPPADVYFFSHEELVQAIKTDTTTHLEVGSINTAVKRIEKKGLVKLNSKNSWDEDGYRARWKFEVKPNVNCAFVRQQVLLQPVGIIIEVDSEFLDGTGKDFYRVRAIGRGAERHSLILIGSGHTKDGQLFFICQNSWGKKWGFNGLGRLIIDDTCPVFIFYPTGDQLHG</sequence>
<dbReference type="SUPFAM" id="SSF54001">
    <property type="entry name" value="Cysteine proteinases"/>
    <property type="match status" value="1"/>
</dbReference>
<dbReference type="KEGG" id="rsz:108815100"/>
<evidence type="ECO:0000259" key="1">
    <source>
        <dbReference type="Pfam" id="PF00112"/>
    </source>
</evidence>
<feature type="domain" description="Peptidase C1A papain C-terminal" evidence="1">
    <location>
        <begin position="27"/>
        <end position="214"/>
    </location>
</feature>
<reference evidence="3" key="2">
    <citation type="submission" date="2025-08" db="UniProtKB">
        <authorList>
            <consortium name="RefSeq"/>
        </authorList>
    </citation>
    <scope>IDENTIFICATION</scope>
    <source>
        <tissue evidence="3">Leaf</tissue>
    </source>
</reference>
<dbReference type="OrthoDB" id="1096775at2759"/>
<dbReference type="Pfam" id="PF00112">
    <property type="entry name" value="Peptidase_C1"/>
    <property type="match status" value="1"/>
</dbReference>
<dbReference type="GO" id="GO:0006508">
    <property type="term" value="P:proteolysis"/>
    <property type="evidence" value="ECO:0007669"/>
    <property type="project" value="InterPro"/>
</dbReference>
<name>A0A6J0K6Z7_RAPSA</name>
<dbReference type="InterPro" id="IPR000668">
    <property type="entry name" value="Peptidase_C1A_C"/>
</dbReference>
<dbReference type="Proteomes" id="UP000504610">
    <property type="component" value="Chromosome 7"/>
</dbReference>
<dbReference type="Gene3D" id="3.90.70.10">
    <property type="entry name" value="Cysteine proteinases"/>
    <property type="match status" value="1"/>
</dbReference>
<organism evidence="2 3">
    <name type="scientific">Raphanus sativus</name>
    <name type="common">Radish</name>
    <name type="synonym">Raphanus raphanistrum var. sativus</name>
    <dbReference type="NCBI Taxonomy" id="3726"/>
    <lineage>
        <taxon>Eukaryota</taxon>
        <taxon>Viridiplantae</taxon>
        <taxon>Streptophyta</taxon>
        <taxon>Embryophyta</taxon>
        <taxon>Tracheophyta</taxon>
        <taxon>Spermatophyta</taxon>
        <taxon>Magnoliopsida</taxon>
        <taxon>eudicotyledons</taxon>
        <taxon>Gunneridae</taxon>
        <taxon>Pentapetalae</taxon>
        <taxon>rosids</taxon>
        <taxon>malvids</taxon>
        <taxon>Brassicales</taxon>
        <taxon>Brassicaceae</taxon>
        <taxon>Brassiceae</taxon>
        <taxon>Raphanus</taxon>
    </lineage>
</organism>
<evidence type="ECO:0000313" key="2">
    <source>
        <dbReference type="Proteomes" id="UP000504610"/>
    </source>
</evidence>
<protein>
    <submittedName>
        <fullName evidence="3">Thiol protease SEN102-like</fullName>
    </submittedName>
</protein>
<gene>
    <name evidence="3" type="primary">LOC108815100</name>
</gene>
<dbReference type="GO" id="GO:0008234">
    <property type="term" value="F:cysteine-type peptidase activity"/>
    <property type="evidence" value="ECO:0007669"/>
    <property type="project" value="InterPro"/>
</dbReference>
<evidence type="ECO:0000313" key="3">
    <source>
        <dbReference type="RefSeq" id="XP_018443261.2"/>
    </source>
</evidence>
<proteinExistence type="predicted"/>
<dbReference type="GeneID" id="108815100"/>
<keyword evidence="2" id="KW-1185">Reference proteome</keyword>
<dbReference type="InterPro" id="IPR038765">
    <property type="entry name" value="Papain-like_cys_pep_sf"/>
</dbReference>
<dbReference type="AlphaFoldDB" id="A0A6J0K6Z7"/>
<dbReference type="RefSeq" id="XP_018443261.2">
    <property type="nucleotide sequence ID" value="XM_018587759.2"/>
</dbReference>
<accession>A0A6J0K6Z7</accession>
<reference evidence="2" key="1">
    <citation type="journal article" date="2019" name="Database">
        <title>The radish genome database (RadishGD): an integrated information resource for radish genomics.</title>
        <authorList>
            <person name="Yu H.J."/>
            <person name="Baek S."/>
            <person name="Lee Y.J."/>
            <person name="Cho A."/>
            <person name="Mun J.H."/>
        </authorList>
    </citation>
    <scope>NUCLEOTIDE SEQUENCE [LARGE SCALE GENOMIC DNA]</scope>
    <source>
        <strain evidence="2">cv. WK10039</strain>
    </source>
</reference>